<feature type="compositionally biased region" description="Basic and acidic residues" evidence="1">
    <location>
        <begin position="78"/>
        <end position="91"/>
    </location>
</feature>
<reference evidence="2" key="1">
    <citation type="submission" date="2021-05" db="EMBL/GenBank/DDBJ databases">
        <authorList>
            <person name="Khan N."/>
        </authorList>
    </citation>
    <scope>NUCLEOTIDE SEQUENCE</scope>
</reference>
<dbReference type="AlphaFoldDB" id="A0A8J2ISP5"/>
<organism evidence="2 3">
    <name type="scientific">Fusarium equiseti</name>
    <name type="common">Fusarium scirpi</name>
    <dbReference type="NCBI Taxonomy" id="61235"/>
    <lineage>
        <taxon>Eukaryota</taxon>
        <taxon>Fungi</taxon>
        <taxon>Dikarya</taxon>
        <taxon>Ascomycota</taxon>
        <taxon>Pezizomycotina</taxon>
        <taxon>Sordariomycetes</taxon>
        <taxon>Hypocreomycetidae</taxon>
        <taxon>Hypocreales</taxon>
        <taxon>Nectriaceae</taxon>
        <taxon>Fusarium</taxon>
        <taxon>Fusarium incarnatum-equiseti species complex</taxon>
    </lineage>
</organism>
<feature type="region of interest" description="Disordered" evidence="1">
    <location>
        <begin position="58"/>
        <end position="102"/>
    </location>
</feature>
<dbReference type="EMBL" id="CAJSTJ010000077">
    <property type="protein sequence ID" value="CAG7555913.1"/>
    <property type="molecule type" value="Genomic_DNA"/>
</dbReference>
<feature type="compositionally biased region" description="Basic residues" evidence="1">
    <location>
        <begin position="65"/>
        <end position="77"/>
    </location>
</feature>
<comment type="caution">
    <text evidence="2">The sequence shown here is derived from an EMBL/GenBank/DDBJ whole genome shotgun (WGS) entry which is preliminary data.</text>
</comment>
<name>A0A8J2ISP5_FUSEQ</name>
<feature type="compositionally biased region" description="Acidic residues" evidence="1">
    <location>
        <begin position="92"/>
        <end position="102"/>
    </location>
</feature>
<evidence type="ECO:0000313" key="2">
    <source>
        <dbReference type="EMBL" id="CAG7555913.1"/>
    </source>
</evidence>
<protein>
    <submittedName>
        <fullName evidence="2">Uncharacterized protein</fullName>
    </submittedName>
</protein>
<evidence type="ECO:0000256" key="1">
    <source>
        <dbReference type="SAM" id="MobiDB-lite"/>
    </source>
</evidence>
<gene>
    <name evidence="2" type="ORF">FEQUK3_LOCUS1634</name>
</gene>
<sequence>MAPSSQFTIVGGHPFLSPGTVVSVPRGNSKNVTIVSGGSLLCPPGTVLSAVTAEVIFRPAAEKEKKKKRKNKKKSKKEKKDKEAKEEKKDEAEEEEEKEKEE</sequence>
<accession>A0A8J2ISP5</accession>
<proteinExistence type="predicted"/>
<dbReference type="Proteomes" id="UP000693738">
    <property type="component" value="Unassembled WGS sequence"/>
</dbReference>
<evidence type="ECO:0000313" key="3">
    <source>
        <dbReference type="Proteomes" id="UP000693738"/>
    </source>
</evidence>